<sequence length="105" mass="11800">MALSDHLLPGEDIRFQSKSLVEYGGSRYQVIVTNKRIILYAQRGLVFKSDDVVTFKLEDVQGIKYKEQGIIGKKGIVEIHAKTKAILTGPVSEMKSLYQQLLGFL</sequence>
<dbReference type="KEGG" id="tcq:TIRI35C_0802"/>
<dbReference type="RefSeq" id="WP_188201827.1">
    <property type="nucleotide sequence ID" value="NZ_LR881183.1"/>
</dbReference>
<dbReference type="InterPro" id="IPR037063">
    <property type="entry name" value="PHb_sf"/>
</dbReference>
<dbReference type="InterPro" id="IPR039519">
    <property type="entry name" value="YokE-like_PH"/>
</dbReference>
<dbReference type="Gene3D" id="2.30.29.50">
    <property type="entry name" value="Bacterial Pleckstrin homology domain"/>
    <property type="match status" value="1"/>
</dbReference>
<dbReference type="GeneID" id="58918543"/>
<name>A0A7G2D7T3_9EURY</name>
<feature type="domain" description="YokE-like PH" evidence="1">
    <location>
        <begin position="9"/>
        <end position="86"/>
    </location>
</feature>
<dbReference type="EMBL" id="LR881183">
    <property type="protein sequence ID" value="CAD5243956.1"/>
    <property type="molecule type" value="Genomic_DNA"/>
</dbReference>
<keyword evidence="3" id="KW-1185">Reference proteome</keyword>
<accession>A0A7G2D7T3</accession>
<proteinExistence type="predicted"/>
<dbReference type="Proteomes" id="UP000516304">
    <property type="component" value="Chromosome TIRI35C"/>
</dbReference>
<evidence type="ECO:0000313" key="2">
    <source>
        <dbReference type="EMBL" id="CAD5243956.1"/>
    </source>
</evidence>
<protein>
    <recommendedName>
        <fullName evidence="1">YokE-like PH domain-containing protein</fullName>
    </recommendedName>
</protein>
<gene>
    <name evidence="2" type="ORF">TIRI35C_0802</name>
</gene>
<evidence type="ECO:0000259" key="1">
    <source>
        <dbReference type="Pfam" id="PF14470"/>
    </source>
</evidence>
<reference evidence="2 3" key="1">
    <citation type="submission" date="2020-09" db="EMBL/GenBank/DDBJ databases">
        <authorList>
            <person name="Courtine D."/>
        </authorList>
    </citation>
    <scope>NUCLEOTIDE SEQUENCE [LARGE SCALE GENOMIC DNA]</scope>
    <source>
        <strain evidence="2 3">IRI35c</strain>
    </source>
</reference>
<organism evidence="2 3">
    <name type="scientific">Thermococcus camini</name>
    <dbReference type="NCBI Taxonomy" id="2016373"/>
    <lineage>
        <taxon>Archaea</taxon>
        <taxon>Methanobacteriati</taxon>
        <taxon>Methanobacteriota</taxon>
        <taxon>Thermococci</taxon>
        <taxon>Thermococcales</taxon>
        <taxon>Thermococcaceae</taxon>
        <taxon>Thermococcus</taxon>
    </lineage>
</organism>
<evidence type="ECO:0000313" key="3">
    <source>
        <dbReference type="Proteomes" id="UP000516304"/>
    </source>
</evidence>
<dbReference type="AlphaFoldDB" id="A0A7G2D7T3"/>
<dbReference type="Pfam" id="PF14470">
    <property type="entry name" value="bPH_3"/>
    <property type="match status" value="1"/>
</dbReference>